<evidence type="ECO:0000313" key="12">
    <source>
        <dbReference type="Proteomes" id="UP001497382"/>
    </source>
</evidence>
<dbReference type="InterPro" id="IPR036915">
    <property type="entry name" value="Cyclin-like_sf"/>
</dbReference>
<dbReference type="Proteomes" id="UP001497382">
    <property type="component" value="Unassembled WGS sequence"/>
</dbReference>
<keyword evidence="6" id="KW-0804">Transcription</keyword>
<dbReference type="SMART" id="SM00385">
    <property type="entry name" value="CYCLIN"/>
    <property type="match status" value="2"/>
</dbReference>
<feature type="region of interest" description="Disordered" evidence="9">
    <location>
        <begin position="299"/>
        <end position="319"/>
    </location>
</feature>
<keyword evidence="4" id="KW-0805">Transcription regulation</keyword>
<dbReference type="GO" id="GO:0016538">
    <property type="term" value="F:cyclin-dependent protein serine/threonine kinase regulator activity"/>
    <property type="evidence" value="ECO:0007669"/>
    <property type="project" value="InterPro"/>
</dbReference>
<dbReference type="GO" id="GO:0005634">
    <property type="term" value="C:nucleus"/>
    <property type="evidence" value="ECO:0007669"/>
    <property type="project" value="UniProtKB-SubCell"/>
</dbReference>
<dbReference type="InterPro" id="IPR013763">
    <property type="entry name" value="Cyclin-like_dom"/>
</dbReference>
<feature type="compositionally biased region" description="Pro residues" evidence="9">
    <location>
        <begin position="387"/>
        <end position="409"/>
    </location>
</feature>
<evidence type="ECO:0000256" key="4">
    <source>
        <dbReference type="ARBA" id="ARBA00023015"/>
    </source>
</evidence>
<feature type="region of interest" description="Disordered" evidence="9">
    <location>
        <begin position="336"/>
        <end position="361"/>
    </location>
</feature>
<organism evidence="11 12">
    <name type="scientific">Larinioides sclopetarius</name>
    <dbReference type="NCBI Taxonomy" id="280406"/>
    <lineage>
        <taxon>Eukaryota</taxon>
        <taxon>Metazoa</taxon>
        <taxon>Ecdysozoa</taxon>
        <taxon>Arthropoda</taxon>
        <taxon>Chelicerata</taxon>
        <taxon>Arachnida</taxon>
        <taxon>Araneae</taxon>
        <taxon>Araneomorphae</taxon>
        <taxon>Entelegynae</taxon>
        <taxon>Araneoidea</taxon>
        <taxon>Araneidae</taxon>
        <taxon>Larinioides</taxon>
    </lineage>
</organism>
<accession>A0AAV2BP93</accession>
<dbReference type="GO" id="GO:0006357">
    <property type="term" value="P:regulation of transcription by RNA polymerase II"/>
    <property type="evidence" value="ECO:0007669"/>
    <property type="project" value="InterPro"/>
</dbReference>
<evidence type="ECO:0000259" key="10">
    <source>
        <dbReference type="SMART" id="SM00385"/>
    </source>
</evidence>
<dbReference type="Pfam" id="PF21797">
    <property type="entry name" value="CycT2-like_C"/>
    <property type="match status" value="1"/>
</dbReference>
<evidence type="ECO:0000313" key="11">
    <source>
        <dbReference type="EMBL" id="CAL1297404.1"/>
    </source>
</evidence>
<gene>
    <name evidence="11" type="ORF">LARSCL_LOCUS20297</name>
</gene>
<evidence type="ECO:0000256" key="2">
    <source>
        <dbReference type="ARBA" id="ARBA00008638"/>
    </source>
</evidence>
<comment type="similarity">
    <text evidence="2">Belongs to the cyclin family. Cyclin C subfamily.</text>
</comment>
<feature type="domain" description="Cyclin-like" evidence="10">
    <location>
        <begin position="150"/>
        <end position="238"/>
    </location>
</feature>
<name>A0AAV2BP93_9ARAC</name>
<proteinExistence type="inferred from homology"/>
<comment type="caution">
    <text evidence="11">The sequence shown here is derived from an EMBL/GenBank/DDBJ whole genome shotgun (WGS) entry which is preliminary data.</text>
</comment>
<feature type="compositionally biased region" description="Pro residues" evidence="9">
    <location>
        <begin position="664"/>
        <end position="683"/>
    </location>
</feature>
<evidence type="ECO:0000256" key="1">
    <source>
        <dbReference type="ARBA" id="ARBA00004123"/>
    </source>
</evidence>
<keyword evidence="3" id="KW-0597">Phosphoprotein</keyword>
<protein>
    <recommendedName>
        <fullName evidence="10">Cyclin-like domain-containing protein</fullName>
    </recommendedName>
</protein>
<evidence type="ECO:0000256" key="3">
    <source>
        <dbReference type="ARBA" id="ARBA00022553"/>
    </source>
</evidence>
<feature type="compositionally biased region" description="Basic and acidic residues" evidence="9">
    <location>
        <begin position="557"/>
        <end position="588"/>
    </location>
</feature>
<feature type="compositionally biased region" description="Basic and acidic residues" evidence="9">
    <location>
        <begin position="412"/>
        <end position="425"/>
    </location>
</feature>
<sequence>MSDEGKWYFSKERLECTPSRRHDVDCVRELSYRQQAANFIQDMGQRLQLSQLCINTAIIYMHRFYVFHSFAEIHRNKLSISALFLAAKVEEQPRKLEHLLKVSHACLHKENPQLDTRSEDYTYKLNEAVAYENILLQTLGFDIGIEHPHTYVVKVCQLVKASKDLAQTSYIMATTSLHMTTMCLQYKPTIVACVCIHLACKWSSYMIEKCSEGRDWFFYVDKDVTWELLERLTQEFIEILERSPHRFKRKFGKDGTIHVSRPLDNMPGPSGINNGASTSNCNKSILVSVDTKAGVVVVKKERDSSPGPSNAEYNSDVKEKKAIVGKKPLLALESSKQEEKPHLLALPPPPSISSEYQPSSHQAFLVPNEHLLSACNESVELPQEKLQPPPPPLPQHHSQPPPPPLPPVVHMPSEHSSSKKSRESLESSSGKKHKSKHASKSKSSSSSNNNSNHSEPTSSGIKVKIRKDIISLSGVDCNQKYTPPVKAESPKKPLKIKLPKPPPPPIESPKSEKPSTPASLKIVLTKDKSGSGSYSTSHRSEHRESRKRSHASVTPDGSHRDHKNSVEPSIKHPKIEQYQKNHSGDQRPNKVSRHSSSHRYDLDNTHNNASSSRLQYPAVTENSTFQNYSAVPNYQNSYLIPPPPLPKLKGHNMMIGKTNSNFPMQPPLPPPQPPPPPPPPEDI</sequence>
<dbReference type="Gene3D" id="1.10.472.10">
    <property type="entry name" value="Cyclin-like"/>
    <property type="match status" value="2"/>
</dbReference>
<evidence type="ECO:0000256" key="9">
    <source>
        <dbReference type="SAM" id="MobiDB-lite"/>
    </source>
</evidence>
<dbReference type="FunFam" id="1.10.472.10:FF:000004">
    <property type="entry name" value="Cyclin T2"/>
    <property type="match status" value="1"/>
</dbReference>
<comment type="subcellular location">
    <subcellularLocation>
        <location evidence="1">Nucleus</location>
    </subcellularLocation>
</comment>
<dbReference type="SUPFAM" id="SSF47954">
    <property type="entry name" value="Cyclin-like"/>
    <property type="match status" value="2"/>
</dbReference>
<evidence type="ECO:0000256" key="8">
    <source>
        <dbReference type="RuleBase" id="RU000383"/>
    </source>
</evidence>
<evidence type="ECO:0000256" key="5">
    <source>
        <dbReference type="ARBA" id="ARBA00023127"/>
    </source>
</evidence>
<feature type="region of interest" description="Disordered" evidence="9">
    <location>
        <begin position="375"/>
        <end position="616"/>
    </location>
</feature>
<keyword evidence="12" id="KW-1185">Reference proteome</keyword>
<evidence type="ECO:0000256" key="7">
    <source>
        <dbReference type="ARBA" id="ARBA00023242"/>
    </source>
</evidence>
<feature type="compositionally biased region" description="Polar residues" evidence="9">
    <location>
        <begin position="352"/>
        <end position="361"/>
    </location>
</feature>
<keyword evidence="7" id="KW-0539">Nucleus</keyword>
<dbReference type="InterPro" id="IPR043198">
    <property type="entry name" value="Cyclin/Ssn8"/>
</dbReference>
<reference evidence="11 12" key="1">
    <citation type="submission" date="2024-04" db="EMBL/GenBank/DDBJ databases">
        <authorList>
            <person name="Rising A."/>
            <person name="Reimegard J."/>
            <person name="Sonavane S."/>
            <person name="Akerstrom W."/>
            <person name="Nylinder S."/>
            <person name="Hedman E."/>
            <person name="Kallberg Y."/>
        </authorList>
    </citation>
    <scope>NUCLEOTIDE SEQUENCE [LARGE SCALE GENOMIC DNA]</scope>
</reference>
<dbReference type="PANTHER" id="PTHR10026">
    <property type="entry name" value="CYCLIN"/>
    <property type="match status" value="1"/>
</dbReference>
<evidence type="ECO:0000256" key="6">
    <source>
        <dbReference type="ARBA" id="ARBA00023163"/>
    </source>
</evidence>
<feature type="compositionally biased region" description="Low complexity" evidence="9">
    <location>
        <begin position="441"/>
        <end position="459"/>
    </location>
</feature>
<dbReference type="InterPro" id="IPR006671">
    <property type="entry name" value="Cyclin_N"/>
</dbReference>
<dbReference type="Pfam" id="PF00134">
    <property type="entry name" value="Cyclin_N"/>
    <property type="match status" value="1"/>
</dbReference>
<dbReference type="EMBL" id="CAXIEN010000424">
    <property type="protein sequence ID" value="CAL1297404.1"/>
    <property type="molecule type" value="Genomic_DNA"/>
</dbReference>
<dbReference type="AlphaFoldDB" id="A0AAV2BP93"/>
<keyword evidence="5 8" id="KW-0195">Cyclin</keyword>
<feature type="compositionally biased region" description="Polar residues" evidence="9">
    <location>
        <begin position="605"/>
        <end position="616"/>
    </location>
</feature>
<feature type="compositionally biased region" description="Basic residues" evidence="9">
    <location>
        <begin position="430"/>
        <end position="440"/>
    </location>
</feature>
<feature type="domain" description="Cyclin-like" evidence="10">
    <location>
        <begin position="38"/>
        <end position="137"/>
    </location>
</feature>
<dbReference type="CDD" id="cd20538">
    <property type="entry name" value="CYCLIN_CCNT_rpt1"/>
    <property type="match status" value="1"/>
</dbReference>
<feature type="region of interest" description="Disordered" evidence="9">
    <location>
        <begin position="642"/>
        <end position="683"/>
    </location>
</feature>